<evidence type="ECO:0000313" key="4">
    <source>
        <dbReference type="Proteomes" id="UP001139028"/>
    </source>
</evidence>
<name>A0A9X2EJG5_9GAMM</name>
<sequence>MHPLLVICICTYQRPERLRNSLQSLAQLQLPLNLNVSALVVDNDSVGQEGKGVVEELSGSFPFPIYCVVEEQRGIPCARNRCIRELQGMGADYLVFIDDDEWAEVDWLGQLYTYAKKLGGSTVVCGSVVRYWPDSAPQYYSRIFYRQKRKTGDELDYCATSNVLIPMSNVRSLDLRFNEQDPLDAGEDVIFFTELKAKGGKIVFCFEARVYEAVPESRANMRWLSRRKFSAGITLAKHKLAKGRGHSSILLSAVCQLLISGIGCILGMIVGGKRLGSGPWLRACRSAGMACGVFGVRSEFYRVVDH</sequence>
<organism evidence="3 4">
    <name type="scientific">Microbulbifer okhotskensis</name>
    <dbReference type="NCBI Taxonomy" id="2926617"/>
    <lineage>
        <taxon>Bacteria</taxon>
        <taxon>Pseudomonadati</taxon>
        <taxon>Pseudomonadota</taxon>
        <taxon>Gammaproteobacteria</taxon>
        <taxon>Cellvibrionales</taxon>
        <taxon>Microbulbiferaceae</taxon>
        <taxon>Microbulbifer</taxon>
    </lineage>
</organism>
<keyword evidence="1" id="KW-0812">Transmembrane</keyword>
<dbReference type="RefSeq" id="WP_252464589.1">
    <property type="nucleotide sequence ID" value="NZ_JALBWM010000008.1"/>
</dbReference>
<dbReference type="CDD" id="cd00761">
    <property type="entry name" value="Glyco_tranf_GTA_type"/>
    <property type="match status" value="1"/>
</dbReference>
<evidence type="ECO:0000313" key="3">
    <source>
        <dbReference type="EMBL" id="MCO1333362.1"/>
    </source>
</evidence>
<keyword evidence="1" id="KW-0472">Membrane</keyword>
<dbReference type="AlphaFoldDB" id="A0A9X2EJG5"/>
<evidence type="ECO:0000259" key="2">
    <source>
        <dbReference type="Pfam" id="PF00535"/>
    </source>
</evidence>
<dbReference type="PANTHER" id="PTHR43685">
    <property type="entry name" value="GLYCOSYLTRANSFERASE"/>
    <property type="match status" value="1"/>
</dbReference>
<dbReference type="EMBL" id="JALBWM010000008">
    <property type="protein sequence ID" value="MCO1333362.1"/>
    <property type="molecule type" value="Genomic_DNA"/>
</dbReference>
<dbReference type="Pfam" id="PF00535">
    <property type="entry name" value="Glycos_transf_2"/>
    <property type="match status" value="1"/>
</dbReference>
<proteinExistence type="predicted"/>
<evidence type="ECO:0000256" key="1">
    <source>
        <dbReference type="SAM" id="Phobius"/>
    </source>
</evidence>
<dbReference type="Gene3D" id="3.90.550.10">
    <property type="entry name" value="Spore Coat Polysaccharide Biosynthesis Protein SpsA, Chain A"/>
    <property type="match status" value="1"/>
</dbReference>
<reference evidence="3" key="1">
    <citation type="journal article" date="2022" name="Arch. Microbiol.">
        <title>Microbulbifer okhotskensis sp. nov., isolated from a deep bottom sediment of the Okhotsk Sea.</title>
        <authorList>
            <person name="Romanenko L."/>
            <person name="Kurilenko V."/>
            <person name="Otstavnykh N."/>
            <person name="Velansky P."/>
            <person name="Isaeva M."/>
            <person name="Mikhailov V."/>
        </authorList>
    </citation>
    <scope>NUCLEOTIDE SEQUENCE</scope>
    <source>
        <strain evidence="3">OS29</strain>
    </source>
</reference>
<dbReference type="InterPro" id="IPR050834">
    <property type="entry name" value="Glycosyltransf_2"/>
</dbReference>
<dbReference type="SUPFAM" id="SSF53448">
    <property type="entry name" value="Nucleotide-diphospho-sugar transferases"/>
    <property type="match status" value="1"/>
</dbReference>
<dbReference type="InterPro" id="IPR029044">
    <property type="entry name" value="Nucleotide-diphossugar_trans"/>
</dbReference>
<keyword evidence="4" id="KW-1185">Reference proteome</keyword>
<feature type="domain" description="Glycosyltransferase 2-like" evidence="2">
    <location>
        <begin position="7"/>
        <end position="157"/>
    </location>
</feature>
<protein>
    <submittedName>
        <fullName evidence="3">Glycosyltransferase</fullName>
    </submittedName>
</protein>
<dbReference type="Proteomes" id="UP001139028">
    <property type="component" value="Unassembled WGS sequence"/>
</dbReference>
<keyword evidence="1" id="KW-1133">Transmembrane helix</keyword>
<dbReference type="PANTHER" id="PTHR43685:SF11">
    <property type="entry name" value="GLYCOSYLTRANSFERASE TAGX-RELATED"/>
    <property type="match status" value="1"/>
</dbReference>
<comment type="caution">
    <text evidence="3">The sequence shown here is derived from an EMBL/GenBank/DDBJ whole genome shotgun (WGS) entry which is preliminary data.</text>
</comment>
<feature type="transmembrane region" description="Helical" evidence="1">
    <location>
        <begin position="249"/>
        <end position="270"/>
    </location>
</feature>
<accession>A0A9X2EJG5</accession>
<gene>
    <name evidence="3" type="ORF">MO867_03315</name>
</gene>
<dbReference type="InterPro" id="IPR001173">
    <property type="entry name" value="Glyco_trans_2-like"/>
</dbReference>